<dbReference type="GO" id="GO:0000981">
    <property type="term" value="F:DNA-binding transcription factor activity, RNA polymerase II-specific"/>
    <property type="evidence" value="ECO:0007669"/>
    <property type="project" value="TreeGrafter"/>
</dbReference>
<feature type="compositionally biased region" description="Acidic residues" evidence="6">
    <location>
        <begin position="1"/>
        <end position="11"/>
    </location>
</feature>
<proteinExistence type="predicted"/>
<dbReference type="PROSITE" id="PS00028">
    <property type="entry name" value="ZINC_FINGER_C2H2_1"/>
    <property type="match status" value="4"/>
</dbReference>
<dbReference type="EMBL" id="GEEE01006532">
    <property type="protein sequence ID" value="JAP56693.1"/>
    <property type="molecule type" value="Transcribed_RNA"/>
</dbReference>
<evidence type="ECO:0000313" key="9">
    <source>
        <dbReference type="EMBL" id="JAP56693.1"/>
    </source>
</evidence>
<dbReference type="EMBL" id="GEEE01012108">
    <property type="protein sequence ID" value="JAP51117.1"/>
    <property type="molecule type" value="Transcribed_RNA"/>
</dbReference>
<keyword evidence="2" id="KW-0677">Repeat</keyword>
<dbReference type="GO" id="GO:0005634">
    <property type="term" value="C:nucleus"/>
    <property type="evidence" value="ECO:0007669"/>
    <property type="project" value="TreeGrafter"/>
</dbReference>
<feature type="domain" description="C2H2-type" evidence="7">
    <location>
        <begin position="93"/>
        <end position="121"/>
    </location>
</feature>
<evidence type="ECO:0000256" key="5">
    <source>
        <dbReference type="PROSITE-ProRule" id="PRU00042"/>
    </source>
</evidence>
<protein>
    <submittedName>
        <fullName evidence="9">Zinc finger and BTB domain-containing protein 20</fullName>
    </submittedName>
</protein>
<feature type="region of interest" description="Disordered" evidence="6">
    <location>
        <begin position="147"/>
        <end position="192"/>
    </location>
</feature>
<organism evidence="8">
    <name type="scientific">Schistocephalus solidus</name>
    <name type="common">Tapeworm</name>
    <dbReference type="NCBI Taxonomy" id="70667"/>
    <lineage>
        <taxon>Eukaryota</taxon>
        <taxon>Metazoa</taxon>
        <taxon>Spiralia</taxon>
        <taxon>Lophotrochozoa</taxon>
        <taxon>Platyhelminthes</taxon>
        <taxon>Cestoda</taxon>
        <taxon>Eucestoda</taxon>
        <taxon>Diphyllobothriidea</taxon>
        <taxon>Diphyllobothriidae</taxon>
        <taxon>Schistocephalus</taxon>
    </lineage>
</organism>
<feature type="domain" description="C2H2-type" evidence="7">
    <location>
        <begin position="64"/>
        <end position="92"/>
    </location>
</feature>
<evidence type="ECO:0000256" key="1">
    <source>
        <dbReference type="ARBA" id="ARBA00022723"/>
    </source>
</evidence>
<evidence type="ECO:0000256" key="4">
    <source>
        <dbReference type="ARBA" id="ARBA00022833"/>
    </source>
</evidence>
<dbReference type="Gene3D" id="3.30.160.60">
    <property type="entry name" value="Classic Zinc Finger"/>
    <property type="match status" value="3"/>
</dbReference>
<accession>A0A0X3PMQ9</accession>
<dbReference type="SUPFAM" id="SSF57667">
    <property type="entry name" value="beta-beta-alpha zinc fingers"/>
    <property type="match status" value="2"/>
</dbReference>
<dbReference type="GO" id="GO:0000977">
    <property type="term" value="F:RNA polymerase II transcription regulatory region sequence-specific DNA binding"/>
    <property type="evidence" value="ECO:0007669"/>
    <property type="project" value="TreeGrafter"/>
</dbReference>
<dbReference type="FunFam" id="3.30.160.60:FF:000446">
    <property type="entry name" value="Zinc finger protein"/>
    <property type="match status" value="1"/>
</dbReference>
<feature type="region of interest" description="Disordered" evidence="6">
    <location>
        <begin position="1"/>
        <end position="23"/>
    </location>
</feature>
<dbReference type="PANTHER" id="PTHR24379:SF127">
    <property type="entry name" value="BLOODY FINGERS-RELATED"/>
    <property type="match status" value="1"/>
</dbReference>
<dbReference type="InterPro" id="IPR036236">
    <property type="entry name" value="Znf_C2H2_sf"/>
</dbReference>
<feature type="domain" description="C2H2-type" evidence="7">
    <location>
        <begin position="122"/>
        <end position="150"/>
    </location>
</feature>
<evidence type="ECO:0000256" key="2">
    <source>
        <dbReference type="ARBA" id="ARBA00022737"/>
    </source>
</evidence>
<reference evidence="8" key="1">
    <citation type="submission" date="2016-01" db="EMBL/GenBank/DDBJ databases">
        <title>Reference transcriptome for the parasite Schistocephalus solidus: insights into the molecular evolution of parasitism.</title>
        <authorList>
            <person name="Hebert F.O."/>
            <person name="Grambauer S."/>
            <person name="Barber I."/>
            <person name="Landry C.R."/>
            <person name="Aubin-Horth N."/>
        </authorList>
    </citation>
    <scope>NUCLEOTIDE SEQUENCE</scope>
</reference>
<evidence type="ECO:0000259" key="7">
    <source>
        <dbReference type="PROSITE" id="PS50157"/>
    </source>
</evidence>
<dbReference type="InterPro" id="IPR013087">
    <property type="entry name" value="Znf_C2H2_type"/>
</dbReference>
<feature type="domain" description="C2H2-type" evidence="7">
    <location>
        <begin position="35"/>
        <end position="63"/>
    </location>
</feature>
<keyword evidence="3 5" id="KW-0863">Zinc-finger</keyword>
<evidence type="ECO:0000256" key="6">
    <source>
        <dbReference type="SAM" id="MobiDB-lite"/>
    </source>
</evidence>
<name>A0A0X3PMQ9_SCHSO</name>
<keyword evidence="1" id="KW-0479">Metal-binding</keyword>
<gene>
    <name evidence="9" type="primary">ZBT20</name>
    <name evidence="8" type="ORF">TR117340</name>
</gene>
<dbReference type="EMBL" id="GEEE01007147">
    <property type="protein sequence ID" value="JAP56078.1"/>
    <property type="molecule type" value="Transcribed_RNA"/>
</dbReference>
<evidence type="ECO:0000256" key="3">
    <source>
        <dbReference type="ARBA" id="ARBA00022771"/>
    </source>
</evidence>
<evidence type="ECO:0000313" key="8">
    <source>
        <dbReference type="EMBL" id="JAP51117.1"/>
    </source>
</evidence>
<dbReference type="SMART" id="SM00355">
    <property type="entry name" value="ZnF_C2H2"/>
    <property type="match status" value="4"/>
</dbReference>
<dbReference type="GO" id="GO:0008270">
    <property type="term" value="F:zinc ion binding"/>
    <property type="evidence" value="ECO:0007669"/>
    <property type="project" value="UniProtKB-KW"/>
</dbReference>
<dbReference type="AlphaFoldDB" id="A0A0X3PMQ9"/>
<feature type="compositionally biased region" description="Polar residues" evidence="6">
    <location>
        <begin position="164"/>
        <end position="185"/>
    </location>
</feature>
<sequence>MSSTNDEDGLDSDSPHPQLSLTPSNFSVRKVRNKYCCQICNNTFSVRSSVGVHIRTVHEGLKCHKCPFCCKAFSRKDVLCRHIETIHEENRSYPCGVCFKMFSNRASASVHLRTVHEATKNYKCAVCGKAFSRNDVLRRHLETVHGEEKVAESQKSGLQDKAIPSTTKMQPPLANFSSRPPQTSVFPGDPDK</sequence>
<dbReference type="EMBL" id="GEEE01007584">
    <property type="protein sequence ID" value="JAP55641.1"/>
    <property type="molecule type" value="Transcribed_RNA"/>
</dbReference>
<dbReference type="PROSITE" id="PS50157">
    <property type="entry name" value="ZINC_FINGER_C2H2_2"/>
    <property type="match status" value="4"/>
</dbReference>
<keyword evidence="4" id="KW-0862">Zinc</keyword>
<dbReference type="PANTHER" id="PTHR24379">
    <property type="entry name" value="KRAB AND ZINC FINGER DOMAIN-CONTAINING"/>
    <property type="match status" value="1"/>
</dbReference>
<dbReference type="Pfam" id="PF00096">
    <property type="entry name" value="zf-C2H2"/>
    <property type="match status" value="2"/>
</dbReference>